<dbReference type="Proteomes" id="UP000092668">
    <property type="component" value="Unassembled WGS sequence"/>
</dbReference>
<organism evidence="1 2">
    <name type="scientific">Mycolicibacter kumamotonensis</name>
    <dbReference type="NCBI Taxonomy" id="354243"/>
    <lineage>
        <taxon>Bacteria</taxon>
        <taxon>Bacillati</taxon>
        <taxon>Actinomycetota</taxon>
        <taxon>Actinomycetes</taxon>
        <taxon>Mycobacteriales</taxon>
        <taxon>Mycobacteriaceae</taxon>
        <taxon>Mycolicibacter</taxon>
    </lineage>
</organism>
<evidence type="ECO:0000313" key="1">
    <source>
        <dbReference type="EMBL" id="OBY33421.1"/>
    </source>
</evidence>
<dbReference type="InterPro" id="IPR017686">
    <property type="entry name" value="Phg/plasmid-like_prot"/>
</dbReference>
<dbReference type="RefSeq" id="WP_065286677.1">
    <property type="nucleotide sequence ID" value="NZ_LFOE01000001.1"/>
</dbReference>
<reference evidence="1 2" key="1">
    <citation type="submission" date="2015-06" db="EMBL/GenBank/DDBJ databases">
        <title>Genome sequence of Mycobacterium kumamotonense strain Roo.</title>
        <authorList>
            <person name="Greninger A.L."/>
            <person name="Cunningham G."/>
            <person name="Miller S."/>
        </authorList>
    </citation>
    <scope>NUCLEOTIDE SEQUENCE [LARGE SCALE GENOMIC DNA]</scope>
    <source>
        <strain evidence="1 2">Roo</strain>
    </source>
</reference>
<gene>
    <name evidence="1" type="ORF">ACT18_00200</name>
</gene>
<dbReference type="NCBIfam" id="TIGR03299">
    <property type="entry name" value="LGT_TIGR03299"/>
    <property type="match status" value="1"/>
</dbReference>
<dbReference type="EMBL" id="LFOE01000001">
    <property type="protein sequence ID" value="OBY33421.1"/>
    <property type="molecule type" value="Genomic_DNA"/>
</dbReference>
<comment type="caution">
    <text evidence="1">The sequence shown here is derived from an EMBL/GenBank/DDBJ whole genome shotgun (WGS) entry which is preliminary data.</text>
</comment>
<dbReference type="OrthoDB" id="576140at2"/>
<dbReference type="AlphaFoldDB" id="A0A1B8SL11"/>
<proteinExistence type="predicted"/>
<sequence length="348" mass="37432">MGHQLSITDGVASFADSRVRNGKVDAWHKLGTPVGHAMTAQEALDAAFLANWNVRKVPVTATIAGADGEAPSHIVVPGKFATVFDNPVSKQVSPIGVVGKKYGVIQNEALTEFADALVDEGGAHYETAGSLQSYSKVFITMKLPRHLSLIGLDGSIDTTEWYLVLFNSHDGSSAMFGVITTVRVVCANTANAAIRGAKSKFTVRHTKGYRSAVQEAREQLRLTWEYEDAFEAEARALFEQPFSGDDMKLFSQELVKLDEVDPTSPAATQRRNQAGSIHKLFVESPAIVGTPVAATRFGAFQAVTEYVDHHAGVRGAKDVDIARATRTMLQASAGGGLKEDAWKILTSV</sequence>
<keyword evidence="2" id="KW-1185">Reference proteome</keyword>
<evidence type="ECO:0008006" key="3">
    <source>
        <dbReference type="Google" id="ProtNLM"/>
    </source>
</evidence>
<accession>A0A1B8SL11</accession>
<name>A0A1B8SL11_9MYCO</name>
<dbReference type="InterPro" id="IPR026325">
    <property type="entry name" value="DUF932"/>
</dbReference>
<protein>
    <recommendedName>
        <fullName evidence="3">DUF945 domain-containing protein</fullName>
    </recommendedName>
</protein>
<dbReference type="Pfam" id="PF06067">
    <property type="entry name" value="DUF932"/>
    <property type="match status" value="1"/>
</dbReference>
<evidence type="ECO:0000313" key="2">
    <source>
        <dbReference type="Proteomes" id="UP000092668"/>
    </source>
</evidence>